<reference evidence="2" key="1">
    <citation type="journal article" date="2017" name="Mycologia">
        <title>Fusarium algeriense, sp. nov., a novel toxigenic crown rot pathogen of durum wheat from Algeria is nested in the Fusarium burgessii species complex.</title>
        <authorList>
            <person name="Laraba I."/>
            <person name="Keddad A."/>
            <person name="Boureghda H."/>
            <person name="Abdallah N."/>
            <person name="Vaughan M.M."/>
            <person name="Proctor R.H."/>
            <person name="Busman M."/>
            <person name="O'Donnell K."/>
        </authorList>
    </citation>
    <scope>NUCLEOTIDE SEQUENCE</scope>
    <source>
        <strain evidence="2">NRRL 25174</strain>
    </source>
</reference>
<dbReference type="EMBL" id="PVQB02000943">
    <property type="protein sequence ID" value="KAF4332928.1"/>
    <property type="molecule type" value="Genomic_DNA"/>
</dbReference>
<reference evidence="2" key="2">
    <citation type="submission" date="2020-02" db="EMBL/GenBank/DDBJ databases">
        <title>Identification and distribution of gene clusters putatively required for synthesis of sphingolipid metabolism inhibitors in phylogenetically diverse species of the filamentous fungus Fusarium.</title>
        <authorList>
            <person name="Kim H.-S."/>
            <person name="Busman M."/>
            <person name="Brown D.W."/>
            <person name="Divon H."/>
            <person name="Uhlig S."/>
            <person name="Proctor R.H."/>
        </authorList>
    </citation>
    <scope>NUCLEOTIDE SEQUENCE</scope>
    <source>
        <strain evidence="2">NRRL 25174</strain>
    </source>
</reference>
<name>A0A9P5A6M9_9HYPO</name>
<accession>A0A9P5A6M9</accession>
<evidence type="ECO:0000313" key="3">
    <source>
        <dbReference type="Proteomes" id="UP000730481"/>
    </source>
</evidence>
<sequence>MSWPAAGKDYVGLCSLHSWTYTVLPPGQLNVYDAFVHLGRELNVLRPLESVFEPLESSSDKVAARLGTRIKDGYSLVKYRVQTGEKTVALYRGPFTPTRVARNDQFSRCSNSGQVFQIMDKEVGLMDISYSIAWQIGRTLALGDRAYVAALSRLRSIIRRKAMKDSKIDAVTKTGSSDNSYRSKVDVLKSLQDTIERLQQIQSPTPPDSDEDGGAEFSPGGAQKRWYRPQLTEKEYPKLGFASKLVQDTYQGRAEQAVKELSMGKDGKIPKPSPPEALRFFYIDPNWVDAMVDGALSLANHMGQDMDRAAIKWGINRFLEYIPSQQTHHAQIPTYGFYLRSDLVTMYLDLRVTTVGEDTGRAPLLSHDIVADGVMLGLLDCIPGKDLEQLIFTQPPHQQRFAAGPYLGGDKLELSIRKQYTVDQKWHEKEDHVSLKKFDMLPSSENNWFVWSTVPKSLVDGKDKGDPDADLRILRTPYFEEQQLDIVYKGMEEFTNDKGEKQKFFDDDTPSAALLAMQVNDPYYDLIVSLKGYKKSDKDKTSGGAKPLAALASLQPETPQPSQELRDLKLVAASTVPRVPDSDDEDDEEHVKPNQISLVQATPSPEVVPHWGRDERVGCIIALSR</sequence>
<comment type="caution">
    <text evidence="2">The sequence shown here is derived from an EMBL/GenBank/DDBJ whole genome shotgun (WGS) entry which is preliminary data.</text>
</comment>
<protein>
    <submittedName>
        <fullName evidence="2">Uncharacterized protein</fullName>
    </submittedName>
</protein>
<evidence type="ECO:0000256" key="1">
    <source>
        <dbReference type="SAM" id="MobiDB-lite"/>
    </source>
</evidence>
<dbReference type="AlphaFoldDB" id="A0A9P5A6M9"/>
<evidence type="ECO:0000313" key="2">
    <source>
        <dbReference type="EMBL" id="KAF4332928.1"/>
    </source>
</evidence>
<proteinExistence type="predicted"/>
<dbReference type="Proteomes" id="UP000730481">
    <property type="component" value="Unassembled WGS sequence"/>
</dbReference>
<feature type="region of interest" description="Disordered" evidence="1">
    <location>
        <begin position="201"/>
        <end position="228"/>
    </location>
</feature>
<organism evidence="2 3">
    <name type="scientific">Fusarium beomiforme</name>
    <dbReference type="NCBI Taxonomy" id="44412"/>
    <lineage>
        <taxon>Eukaryota</taxon>
        <taxon>Fungi</taxon>
        <taxon>Dikarya</taxon>
        <taxon>Ascomycota</taxon>
        <taxon>Pezizomycotina</taxon>
        <taxon>Sordariomycetes</taxon>
        <taxon>Hypocreomycetidae</taxon>
        <taxon>Hypocreales</taxon>
        <taxon>Nectriaceae</taxon>
        <taxon>Fusarium</taxon>
        <taxon>Fusarium burgessii species complex</taxon>
    </lineage>
</organism>
<dbReference type="OrthoDB" id="3029913at2759"/>
<gene>
    <name evidence="2" type="ORF">FBEOM_13275</name>
</gene>
<keyword evidence="3" id="KW-1185">Reference proteome</keyword>